<dbReference type="InterPro" id="IPR016032">
    <property type="entry name" value="Sig_transdc_resp-reg_C-effctor"/>
</dbReference>
<dbReference type="PRINTS" id="PR00038">
    <property type="entry name" value="HTHLUXR"/>
</dbReference>
<accession>A0A8J3FF33</accession>
<keyword evidence="1" id="KW-0805">Transcription regulation</keyword>
<evidence type="ECO:0000259" key="4">
    <source>
        <dbReference type="PROSITE" id="PS50043"/>
    </source>
</evidence>
<dbReference type="PANTHER" id="PTHR43214:SF24">
    <property type="entry name" value="TRANSCRIPTIONAL REGULATORY PROTEIN NARL-RELATED"/>
    <property type="match status" value="1"/>
</dbReference>
<proteinExistence type="predicted"/>
<dbReference type="Pfam" id="PF00196">
    <property type="entry name" value="GerE"/>
    <property type="match status" value="1"/>
</dbReference>
<evidence type="ECO:0000256" key="3">
    <source>
        <dbReference type="ARBA" id="ARBA00023163"/>
    </source>
</evidence>
<keyword evidence="6" id="KW-1185">Reference proteome</keyword>
<evidence type="ECO:0000256" key="2">
    <source>
        <dbReference type="ARBA" id="ARBA00023125"/>
    </source>
</evidence>
<dbReference type="PROSITE" id="PS50043">
    <property type="entry name" value="HTH_LUXR_2"/>
    <property type="match status" value="1"/>
</dbReference>
<keyword evidence="3" id="KW-0804">Transcription</keyword>
<dbReference type="SUPFAM" id="SSF46894">
    <property type="entry name" value="C-terminal effector domain of the bipartite response regulators"/>
    <property type="match status" value="1"/>
</dbReference>
<name>A0A8J3FF33_9ACTN</name>
<comment type="caution">
    <text evidence="5">The sequence shown here is derived from an EMBL/GenBank/DDBJ whole genome shotgun (WGS) entry which is preliminary data.</text>
</comment>
<dbReference type="SMART" id="SM00421">
    <property type="entry name" value="HTH_LUXR"/>
    <property type="match status" value="1"/>
</dbReference>
<keyword evidence="2" id="KW-0238">DNA-binding</keyword>
<dbReference type="RefSeq" id="WP_189112643.1">
    <property type="nucleotide sequence ID" value="NZ_BMQC01000002.1"/>
</dbReference>
<dbReference type="AlphaFoldDB" id="A0A8J3FF33"/>
<organism evidence="5 6">
    <name type="scientific">Pilimelia terevasa</name>
    <dbReference type="NCBI Taxonomy" id="53372"/>
    <lineage>
        <taxon>Bacteria</taxon>
        <taxon>Bacillati</taxon>
        <taxon>Actinomycetota</taxon>
        <taxon>Actinomycetes</taxon>
        <taxon>Micromonosporales</taxon>
        <taxon>Micromonosporaceae</taxon>
        <taxon>Pilimelia</taxon>
    </lineage>
</organism>
<dbReference type="EMBL" id="BMQC01000002">
    <property type="protein sequence ID" value="GGK16348.1"/>
    <property type="molecule type" value="Genomic_DNA"/>
</dbReference>
<dbReference type="PANTHER" id="PTHR43214">
    <property type="entry name" value="TWO-COMPONENT RESPONSE REGULATOR"/>
    <property type="match status" value="1"/>
</dbReference>
<reference evidence="5" key="1">
    <citation type="journal article" date="2014" name="Int. J. Syst. Evol. Microbiol.">
        <title>Complete genome sequence of Corynebacterium casei LMG S-19264T (=DSM 44701T), isolated from a smear-ripened cheese.</title>
        <authorList>
            <consortium name="US DOE Joint Genome Institute (JGI-PGF)"/>
            <person name="Walter F."/>
            <person name="Albersmeier A."/>
            <person name="Kalinowski J."/>
            <person name="Ruckert C."/>
        </authorList>
    </citation>
    <scope>NUCLEOTIDE SEQUENCE</scope>
    <source>
        <strain evidence="5">JCM 3091</strain>
    </source>
</reference>
<dbReference type="InterPro" id="IPR039420">
    <property type="entry name" value="WalR-like"/>
</dbReference>
<dbReference type="CDD" id="cd06170">
    <property type="entry name" value="LuxR_C_like"/>
    <property type="match status" value="1"/>
</dbReference>
<gene>
    <name evidence="5" type="ORF">GCM10010124_06170</name>
</gene>
<reference evidence="5" key="2">
    <citation type="submission" date="2020-09" db="EMBL/GenBank/DDBJ databases">
        <authorList>
            <person name="Sun Q."/>
            <person name="Ohkuma M."/>
        </authorList>
    </citation>
    <scope>NUCLEOTIDE SEQUENCE</scope>
    <source>
        <strain evidence="5">JCM 3091</strain>
    </source>
</reference>
<sequence>MDEHRHAAAGTTVKPPDRRLDARERALIRLLLDGHTDASAARRLCVSARTVTNILRSLMDRLGVNNRFQLGVAVGLRMPPKPVAPQPSPVSQCSAQCVSAVRTAVGVTSAVLVMRKHPIGLDSST</sequence>
<evidence type="ECO:0000313" key="5">
    <source>
        <dbReference type="EMBL" id="GGK16348.1"/>
    </source>
</evidence>
<dbReference type="Proteomes" id="UP000662200">
    <property type="component" value="Unassembled WGS sequence"/>
</dbReference>
<dbReference type="InterPro" id="IPR036388">
    <property type="entry name" value="WH-like_DNA-bd_sf"/>
</dbReference>
<evidence type="ECO:0000256" key="1">
    <source>
        <dbReference type="ARBA" id="ARBA00023015"/>
    </source>
</evidence>
<dbReference type="GO" id="GO:0003677">
    <property type="term" value="F:DNA binding"/>
    <property type="evidence" value="ECO:0007669"/>
    <property type="project" value="UniProtKB-KW"/>
</dbReference>
<evidence type="ECO:0000313" key="6">
    <source>
        <dbReference type="Proteomes" id="UP000662200"/>
    </source>
</evidence>
<dbReference type="Gene3D" id="1.10.10.10">
    <property type="entry name" value="Winged helix-like DNA-binding domain superfamily/Winged helix DNA-binding domain"/>
    <property type="match status" value="1"/>
</dbReference>
<feature type="domain" description="HTH luxR-type" evidence="4">
    <location>
        <begin position="13"/>
        <end position="78"/>
    </location>
</feature>
<protein>
    <recommendedName>
        <fullName evidence="4">HTH luxR-type domain-containing protein</fullName>
    </recommendedName>
</protein>
<dbReference type="InterPro" id="IPR000792">
    <property type="entry name" value="Tscrpt_reg_LuxR_C"/>
</dbReference>
<dbReference type="GO" id="GO:0006355">
    <property type="term" value="P:regulation of DNA-templated transcription"/>
    <property type="evidence" value="ECO:0007669"/>
    <property type="project" value="InterPro"/>
</dbReference>